<evidence type="ECO:0000256" key="1">
    <source>
        <dbReference type="ARBA" id="ARBA00004651"/>
    </source>
</evidence>
<feature type="transmembrane region" description="Helical" evidence="8">
    <location>
        <begin position="59"/>
        <end position="78"/>
    </location>
</feature>
<feature type="transmembrane region" description="Helical" evidence="8">
    <location>
        <begin position="217"/>
        <end position="244"/>
    </location>
</feature>
<keyword evidence="11" id="KW-1185">Reference proteome</keyword>
<dbReference type="OrthoDB" id="8451928at2"/>
<keyword evidence="4 8" id="KW-0812">Transmembrane</keyword>
<feature type="transmembrane region" description="Helical" evidence="8">
    <location>
        <begin position="431"/>
        <end position="452"/>
    </location>
</feature>
<dbReference type="InterPro" id="IPR019127">
    <property type="entry name" value="Exosortase"/>
</dbReference>
<comment type="subcellular location">
    <subcellularLocation>
        <location evidence="1">Cell membrane</location>
        <topology evidence="1">Multi-pass membrane protein</topology>
    </subcellularLocation>
</comment>
<dbReference type="GO" id="GO:0006508">
    <property type="term" value="P:proteolysis"/>
    <property type="evidence" value="ECO:0007669"/>
    <property type="project" value="UniProtKB-KW"/>
</dbReference>
<dbReference type="NCBIfam" id="TIGR04162">
    <property type="entry name" value="exo_VPEID"/>
    <property type="match status" value="1"/>
</dbReference>
<sequence>MSDSRVIPARPPFRPLLLAAFLLVAQFLVIGVTFKHGIEFRCLDNWPQPACATASKSLAALYCIIAAIGLFALLRPALFRTLLAEAGRSLKPLGLNLAGFALAMLPALFMRQGQGAAMLLPAFALWALGMGLLLVGLLGWLAPWRLWRQFLRAGGGALAVVVAAGAAAPALAVKLQPVWQLDTIADLTFSAVAWLIDAAGYVTLSDPVQKHIGTEDFMISVAPVCSGIEGIALVTIFVSLYLWLFRAELRFPHALLLYPLGILASATLNVVRIAVLLIIGIEGRPELAVGGFHSHAGWVMFTAVALGIIAVARQIGWLHRAPTAAVATAPELPPLRRDPVAARILPFAVFMLTAVVVPAISQNPAMFYPIRVLLLAAAVALVWPVIRDLPRRVAPLSWIAGAAVGVMWIAIPVTPIDGPPPYGSLAGGALALWFLFRGIGTVLLVPLVEELFFRDYLESRIRGAAPDQPAPLWRVLLAATITAGLFAALHDRWIEALIAGLVFSLVTRRTGRISDAIAAHAIANLIVFGVAVGTGNLAII</sequence>
<dbReference type="InterPro" id="IPR003675">
    <property type="entry name" value="Rce1/LyrA-like_dom"/>
</dbReference>
<dbReference type="EMBL" id="CP025430">
    <property type="protein sequence ID" value="AUH64996.1"/>
    <property type="molecule type" value="Genomic_DNA"/>
</dbReference>
<dbReference type="GO" id="GO:0005886">
    <property type="term" value="C:plasma membrane"/>
    <property type="evidence" value="ECO:0007669"/>
    <property type="project" value="UniProtKB-SubCell"/>
</dbReference>
<dbReference type="RefSeq" id="WP_101753023.1">
    <property type="nucleotide sequence ID" value="NZ_CP025430.1"/>
</dbReference>
<reference evidence="10 11" key="1">
    <citation type="journal article" date="2013" name="Antonie Van Leeuwenhoek">
        <title>Paracoccus zhejiangensis sp. nov., isolated from activated sludge in wastewater-treatment system.</title>
        <authorList>
            <person name="Wu Z.G."/>
            <person name="Zhang D.F."/>
            <person name="Liu Y.L."/>
            <person name="Wang F."/>
            <person name="Jiang X."/>
            <person name="Li C."/>
            <person name="Li S.P."/>
            <person name="Hong Q."/>
            <person name="Li W.J."/>
        </authorList>
    </citation>
    <scope>NUCLEOTIDE SEQUENCE [LARGE SCALE GENOMIC DNA]</scope>
    <source>
        <strain evidence="10 11">J6</strain>
    </source>
</reference>
<dbReference type="NCBIfam" id="TIGR03008">
    <property type="entry name" value="pepcterm_CAAX"/>
    <property type="match status" value="1"/>
</dbReference>
<dbReference type="Pfam" id="PF02517">
    <property type="entry name" value="Rce1-like"/>
    <property type="match status" value="1"/>
</dbReference>
<evidence type="ECO:0000256" key="2">
    <source>
        <dbReference type="ARBA" id="ARBA00022475"/>
    </source>
</evidence>
<keyword evidence="2" id="KW-1003">Cell membrane</keyword>
<dbReference type="GO" id="GO:0080120">
    <property type="term" value="P:CAAX-box protein maturation"/>
    <property type="evidence" value="ECO:0007669"/>
    <property type="project" value="UniProtKB-ARBA"/>
</dbReference>
<dbReference type="Pfam" id="PF09721">
    <property type="entry name" value="Exosortase_EpsH"/>
    <property type="match status" value="1"/>
</dbReference>
<dbReference type="InterPro" id="IPR014346">
    <property type="entry name" value="Prenyl_protease-related"/>
</dbReference>
<dbReference type="InterPro" id="IPR026420">
    <property type="entry name" value="Exo_VPEID"/>
</dbReference>
<dbReference type="GO" id="GO:0004175">
    <property type="term" value="F:endopeptidase activity"/>
    <property type="evidence" value="ECO:0007669"/>
    <property type="project" value="UniProtKB-ARBA"/>
</dbReference>
<organism evidence="10 11">
    <name type="scientific">Paracoccus zhejiangensis</name>
    <dbReference type="NCBI Taxonomy" id="1077935"/>
    <lineage>
        <taxon>Bacteria</taxon>
        <taxon>Pseudomonadati</taxon>
        <taxon>Pseudomonadota</taxon>
        <taxon>Alphaproteobacteria</taxon>
        <taxon>Rhodobacterales</taxon>
        <taxon>Paracoccaceae</taxon>
        <taxon>Paracoccus</taxon>
    </lineage>
</organism>
<feature type="transmembrane region" description="Helical" evidence="8">
    <location>
        <begin position="90"/>
        <end position="110"/>
    </location>
</feature>
<feature type="transmembrane region" description="Helical" evidence="8">
    <location>
        <begin position="256"/>
        <end position="280"/>
    </location>
</feature>
<feature type="transmembrane region" description="Helical" evidence="8">
    <location>
        <begin position="116"/>
        <end position="141"/>
    </location>
</feature>
<protein>
    <recommendedName>
        <fullName evidence="9">CAAX prenyl protease 2/Lysostaphin resistance protein A-like domain-containing protein</fullName>
    </recommendedName>
</protein>
<evidence type="ECO:0000313" key="10">
    <source>
        <dbReference type="EMBL" id="AUH64996.1"/>
    </source>
</evidence>
<feature type="transmembrane region" description="Helical" evidence="8">
    <location>
        <begin position="340"/>
        <end position="360"/>
    </location>
</feature>
<gene>
    <name evidence="10" type="ORF">CX676_13130</name>
</gene>
<evidence type="ECO:0000256" key="6">
    <source>
        <dbReference type="ARBA" id="ARBA00022989"/>
    </source>
</evidence>
<dbReference type="InterPro" id="IPR026392">
    <property type="entry name" value="Exo/Archaeosortase_dom"/>
</dbReference>
<feature type="transmembrane region" description="Helical" evidence="8">
    <location>
        <begin position="292"/>
        <end position="312"/>
    </location>
</feature>
<evidence type="ECO:0000256" key="8">
    <source>
        <dbReference type="SAM" id="Phobius"/>
    </source>
</evidence>
<keyword evidence="6 8" id="KW-1133">Transmembrane helix</keyword>
<keyword evidence="3" id="KW-0645">Protease</keyword>
<feature type="domain" description="CAAX prenyl protease 2/Lysostaphin resistance protein A-like" evidence="9">
    <location>
        <begin position="433"/>
        <end position="526"/>
    </location>
</feature>
<accession>A0A2H5F0C6</accession>
<keyword evidence="5" id="KW-0378">Hydrolase</keyword>
<evidence type="ECO:0000259" key="9">
    <source>
        <dbReference type="Pfam" id="PF02517"/>
    </source>
</evidence>
<evidence type="ECO:0000256" key="5">
    <source>
        <dbReference type="ARBA" id="ARBA00022801"/>
    </source>
</evidence>
<feature type="transmembrane region" description="Helical" evidence="8">
    <location>
        <begin position="153"/>
        <end position="172"/>
    </location>
</feature>
<evidence type="ECO:0000256" key="3">
    <source>
        <dbReference type="ARBA" id="ARBA00022670"/>
    </source>
</evidence>
<dbReference type="KEGG" id="pzh:CX676_13130"/>
<dbReference type="Proteomes" id="UP000234530">
    <property type="component" value="Chromosome"/>
</dbReference>
<evidence type="ECO:0000256" key="4">
    <source>
        <dbReference type="ARBA" id="ARBA00022692"/>
    </source>
</evidence>
<dbReference type="NCBIfam" id="TIGR04178">
    <property type="entry name" value="exo_archaeo"/>
    <property type="match status" value="1"/>
</dbReference>
<keyword evidence="7 8" id="KW-0472">Membrane</keyword>
<evidence type="ECO:0000313" key="11">
    <source>
        <dbReference type="Proteomes" id="UP000234530"/>
    </source>
</evidence>
<evidence type="ECO:0000256" key="7">
    <source>
        <dbReference type="ARBA" id="ARBA00023136"/>
    </source>
</evidence>
<feature type="transmembrane region" description="Helical" evidence="8">
    <location>
        <begin position="517"/>
        <end position="539"/>
    </location>
</feature>
<dbReference type="AlphaFoldDB" id="A0A2H5F0C6"/>
<feature type="transmembrane region" description="Helical" evidence="8">
    <location>
        <begin position="393"/>
        <end position="411"/>
    </location>
</feature>
<proteinExistence type="predicted"/>
<feature type="transmembrane region" description="Helical" evidence="8">
    <location>
        <begin position="366"/>
        <end position="386"/>
    </location>
</feature>
<name>A0A2H5F0C6_9RHOB</name>